<comment type="similarity">
    <text evidence="1">Belongs to the TUB family.</text>
</comment>
<feature type="compositionally biased region" description="Polar residues" evidence="2">
    <location>
        <begin position="16"/>
        <end position="27"/>
    </location>
</feature>
<evidence type="ECO:0000259" key="3">
    <source>
        <dbReference type="Pfam" id="PF01167"/>
    </source>
</evidence>
<dbReference type="Pfam" id="PF01167">
    <property type="entry name" value="Tub"/>
    <property type="match status" value="1"/>
</dbReference>
<dbReference type="OrthoDB" id="8775810at2759"/>
<evidence type="ECO:0000256" key="2">
    <source>
        <dbReference type="SAM" id="MobiDB-lite"/>
    </source>
</evidence>
<dbReference type="PANTHER" id="PTHR16517">
    <property type="entry name" value="TUBBY-RELATED"/>
    <property type="match status" value="1"/>
</dbReference>
<evidence type="ECO:0000313" key="4">
    <source>
        <dbReference type="EMBL" id="KAG2210321.1"/>
    </source>
</evidence>
<accession>A0A8H7V4Y6</accession>
<dbReference type="InterPro" id="IPR025659">
    <property type="entry name" value="Tubby-like_C"/>
</dbReference>
<sequence>MNDMTQPDAHQIVHPQLSTESFSNPTSLDEDEEEELTEVPIVPTDLDTSSQTVRVTRPVPPIDFVLQRPLTTEKELLDIAFRPAALNTRVTCRIHRCRDGLDKLYPQYHLFIEHLETGEIHHVMTARKKRKSNTSYYTITGIYRENQSVPEGYVELGKVRSNFLGTTFVIYSHGKSPLKREIATKKDLPIREELGAVLYDPNILGFKGPRKMTILMHTLTRDGKRPEYRPAKESEMLLSKYRDGGARDLLVLHNKSPQWNEETQSFVLNFNGRVTQASVKNFQIVHDNDLDYIVMQFGRVERDSFTMDYKYPMCLLQAFSIALTSFDAKLACE</sequence>
<protein>
    <recommendedName>
        <fullName evidence="3">Tubby C-terminal domain-containing protein</fullName>
    </recommendedName>
</protein>
<dbReference type="Proteomes" id="UP000603453">
    <property type="component" value="Unassembled WGS sequence"/>
</dbReference>
<dbReference type="SUPFAM" id="SSF54518">
    <property type="entry name" value="Tubby C-terminal domain-like"/>
    <property type="match status" value="1"/>
</dbReference>
<organism evidence="4 5">
    <name type="scientific">Mucor saturninus</name>
    <dbReference type="NCBI Taxonomy" id="64648"/>
    <lineage>
        <taxon>Eukaryota</taxon>
        <taxon>Fungi</taxon>
        <taxon>Fungi incertae sedis</taxon>
        <taxon>Mucoromycota</taxon>
        <taxon>Mucoromycotina</taxon>
        <taxon>Mucoromycetes</taxon>
        <taxon>Mucorales</taxon>
        <taxon>Mucorineae</taxon>
        <taxon>Mucoraceae</taxon>
        <taxon>Mucor</taxon>
    </lineage>
</organism>
<dbReference type="AlphaFoldDB" id="A0A8H7V4Y6"/>
<dbReference type="EMBL" id="JAEPRD010000012">
    <property type="protein sequence ID" value="KAG2210321.1"/>
    <property type="molecule type" value="Genomic_DNA"/>
</dbReference>
<dbReference type="GO" id="GO:0061512">
    <property type="term" value="P:protein localization to cilium"/>
    <property type="evidence" value="ECO:0007669"/>
    <property type="project" value="TreeGrafter"/>
</dbReference>
<reference evidence="4" key="1">
    <citation type="submission" date="2020-12" db="EMBL/GenBank/DDBJ databases">
        <title>Metabolic potential, ecology and presence of endohyphal bacteria is reflected in genomic diversity of Mucoromycotina.</title>
        <authorList>
            <person name="Muszewska A."/>
            <person name="Okrasinska A."/>
            <person name="Steczkiewicz K."/>
            <person name="Drgas O."/>
            <person name="Orlowska M."/>
            <person name="Perlinska-Lenart U."/>
            <person name="Aleksandrzak-Piekarczyk T."/>
            <person name="Szatraj K."/>
            <person name="Zielenkiewicz U."/>
            <person name="Pilsyk S."/>
            <person name="Malc E."/>
            <person name="Mieczkowski P."/>
            <person name="Kruszewska J.S."/>
            <person name="Biernat P."/>
            <person name="Pawlowska J."/>
        </authorList>
    </citation>
    <scope>NUCLEOTIDE SEQUENCE</scope>
    <source>
        <strain evidence="4">WA0000017839</strain>
    </source>
</reference>
<feature type="region of interest" description="Disordered" evidence="2">
    <location>
        <begin position="1"/>
        <end position="34"/>
    </location>
</feature>
<keyword evidence="5" id="KW-1185">Reference proteome</keyword>
<dbReference type="GO" id="GO:0005929">
    <property type="term" value="C:cilium"/>
    <property type="evidence" value="ECO:0007669"/>
    <property type="project" value="TreeGrafter"/>
</dbReference>
<feature type="domain" description="Tubby C-terminal" evidence="3">
    <location>
        <begin position="82"/>
        <end position="327"/>
    </location>
</feature>
<comment type="caution">
    <text evidence="4">The sequence shown here is derived from an EMBL/GenBank/DDBJ whole genome shotgun (WGS) entry which is preliminary data.</text>
</comment>
<proteinExistence type="inferred from homology"/>
<gene>
    <name evidence="4" type="ORF">INT47_003306</name>
</gene>
<dbReference type="PANTHER" id="PTHR16517:SF7">
    <property type="entry name" value="PROTEIN KING TUBBY"/>
    <property type="match status" value="1"/>
</dbReference>
<evidence type="ECO:0000313" key="5">
    <source>
        <dbReference type="Proteomes" id="UP000603453"/>
    </source>
</evidence>
<dbReference type="InterPro" id="IPR000007">
    <property type="entry name" value="Tubby_C"/>
</dbReference>
<dbReference type="Gene3D" id="3.20.90.10">
    <property type="entry name" value="Tubby Protein, Chain A"/>
    <property type="match status" value="1"/>
</dbReference>
<evidence type="ECO:0000256" key="1">
    <source>
        <dbReference type="ARBA" id="ARBA00007129"/>
    </source>
</evidence>
<name>A0A8H7V4Y6_9FUNG</name>
<dbReference type="PRINTS" id="PR01573">
    <property type="entry name" value="SUPERTUBBY"/>
</dbReference>